<protein>
    <recommendedName>
        <fullName evidence="8">Gustatory receptor</fullName>
    </recommendedName>
</protein>
<evidence type="ECO:0000256" key="7">
    <source>
        <dbReference type="ARBA" id="ARBA00023224"/>
    </source>
</evidence>
<dbReference type="GO" id="GO:0030424">
    <property type="term" value="C:axon"/>
    <property type="evidence" value="ECO:0007669"/>
    <property type="project" value="TreeGrafter"/>
</dbReference>
<proteinExistence type="inferred from homology"/>
<sequence length="386" mass="44272">MLRRREGFAPKLCWLVLQVTLYGSWAFGLFPFTLDPQTRQLRRHRWLLVYGVAINLFLLCIVVLLSEYSEETAQSLEVFQRNHLLGVMNVIIGVLALIASCGIILISFWKSGQALCIFNELLGLEHRHFGCLDVEDSSKFNLYVIQKGMSVVGELMGLVVVNYGMPEYTMSYLYLALLCLTQFCVNLVVTQIYLAILYIYRSVWLINRQLLGVVSRLRVDPLSDSSRIPLLLSLYGRLLALHKQMETTFNGQITLILTSALAGNIVVIYFLIVYTVSLGQLSISLAIFPYSLIMNVWDYWLSISVCDLTERTGRHTSTILKLFSDLEHTDEDLERSINEFTWLCSHRRFRFGLYGLCSVNSETGFQMIVTSFMYLLCLVQFDFMNL</sequence>
<gene>
    <name evidence="10" type="primary">LOC4817516</name>
</gene>
<feature type="transmembrane region" description="Helical" evidence="8">
    <location>
        <begin position="281"/>
        <end position="301"/>
    </location>
</feature>
<keyword evidence="6 8" id="KW-0675">Receptor</keyword>
<evidence type="ECO:0000256" key="6">
    <source>
        <dbReference type="ARBA" id="ARBA00023170"/>
    </source>
</evidence>
<keyword evidence="3 8" id="KW-0812">Transmembrane</keyword>
<dbReference type="GO" id="GO:0030425">
    <property type="term" value="C:dendrite"/>
    <property type="evidence" value="ECO:0007669"/>
    <property type="project" value="TreeGrafter"/>
</dbReference>
<name>A0A6I8W086_DROPS</name>
<keyword evidence="5 8" id="KW-0472">Membrane</keyword>
<dbReference type="AlphaFoldDB" id="A0A6I8W086"/>
<feature type="transmembrane region" description="Helical" evidence="8">
    <location>
        <begin position="46"/>
        <end position="65"/>
    </location>
</feature>
<organism evidence="9 10">
    <name type="scientific">Drosophila pseudoobscura pseudoobscura</name>
    <name type="common">Fruit fly</name>
    <dbReference type="NCBI Taxonomy" id="46245"/>
    <lineage>
        <taxon>Eukaryota</taxon>
        <taxon>Metazoa</taxon>
        <taxon>Ecdysozoa</taxon>
        <taxon>Arthropoda</taxon>
        <taxon>Hexapoda</taxon>
        <taxon>Insecta</taxon>
        <taxon>Pterygota</taxon>
        <taxon>Neoptera</taxon>
        <taxon>Endopterygota</taxon>
        <taxon>Diptera</taxon>
        <taxon>Brachycera</taxon>
        <taxon>Muscomorpha</taxon>
        <taxon>Ephydroidea</taxon>
        <taxon>Drosophilidae</taxon>
        <taxon>Drosophila</taxon>
        <taxon>Sophophora</taxon>
    </lineage>
</organism>
<reference evidence="10" key="1">
    <citation type="submission" date="2025-08" db="UniProtKB">
        <authorList>
            <consortium name="RefSeq"/>
        </authorList>
    </citation>
    <scope>IDENTIFICATION</scope>
    <source>
        <strain evidence="10">MV-25-SWS-2005</strain>
        <tissue evidence="10">Whole body</tissue>
    </source>
</reference>
<comment type="function">
    <text evidence="8">Gustatory receptor which mediates acceptance or avoidance behavior, depending on its substrates.</text>
</comment>
<dbReference type="PANTHER" id="PTHR21143">
    <property type="entry name" value="INVERTEBRATE GUSTATORY RECEPTOR"/>
    <property type="match status" value="1"/>
</dbReference>
<keyword evidence="7 8" id="KW-0807">Transducer</keyword>
<dbReference type="RefSeq" id="XP_033236742.1">
    <property type="nucleotide sequence ID" value="XM_033380851.1"/>
</dbReference>
<evidence type="ECO:0000256" key="5">
    <source>
        <dbReference type="ARBA" id="ARBA00023136"/>
    </source>
</evidence>
<comment type="subcellular location">
    <subcellularLocation>
        <location evidence="1 8">Cell membrane</location>
        <topology evidence="1 8">Multi-pass membrane protein</topology>
    </subcellularLocation>
</comment>
<dbReference type="GO" id="GO:0007165">
    <property type="term" value="P:signal transduction"/>
    <property type="evidence" value="ECO:0007669"/>
    <property type="project" value="UniProtKB-KW"/>
</dbReference>
<evidence type="ECO:0000256" key="3">
    <source>
        <dbReference type="ARBA" id="ARBA00022692"/>
    </source>
</evidence>
<evidence type="ECO:0000256" key="1">
    <source>
        <dbReference type="ARBA" id="ARBA00004651"/>
    </source>
</evidence>
<dbReference type="GO" id="GO:0033041">
    <property type="term" value="F:sweet taste receptor activity"/>
    <property type="evidence" value="ECO:0007669"/>
    <property type="project" value="TreeGrafter"/>
</dbReference>
<dbReference type="GO" id="GO:0005886">
    <property type="term" value="C:plasma membrane"/>
    <property type="evidence" value="ECO:0007669"/>
    <property type="project" value="UniProtKB-SubCell"/>
</dbReference>
<feature type="transmembrane region" description="Helical" evidence="8">
    <location>
        <begin position="12"/>
        <end position="34"/>
    </location>
</feature>
<dbReference type="InParanoid" id="A0A6I8W086"/>
<comment type="similarity">
    <text evidence="8">Belongs to the insect chemoreceptor superfamily. Gustatory receptor (GR) family.</text>
</comment>
<evidence type="ECO:0000313" key="10">
    <source>
        <dbReference type="RefSeq" id="XP_033236742.1"/>
    </source>
</evidence>
<keyword evidence="9" id="KW-1185">Reference proteome</keyword>
<keyword evidence="2 8" id="KW-1003">Cell membrane</keyword>
<feature type="transmembrane region" description="Helical" evidence="8">
    <location>
        <begin position="253"/>
        <end position="275"/>
    </location>
</feature>
<evidence type="ECO:0000256" key="4">
    <source>
        <dbReference type="ARBA" id="ARBA00022989"/>
    </source>
</evidence>
<dbReference type="GO" id="GO:0043025">
    <property type="term" value="C:neuronal cell body"/>
    <property type="evidence" value="ECO:0007669"/>
    <property type="project" value="TreeGrafter"/>
</dbReference>
<accession>A0A6I8W086</accession>
<dbReference type="KEGG" id="dpo:4817516"/>
<dbReference type="InterPro" id="IPR013604">
    <property type="entry name" value="7TM_chemorcpt"/>
</dbReference>
<evidence type="ECO:0000313" key="9">
    <source>
        <dbReference type="Proteomes" id="UP000001819"/>
    </source>
</evidence>
<evidence type="ECO:0000256" key="8">
    <source>
        <dbReference type="RuleBase" id="RU363108"/>
    </source>
</evidence>
<dbReference type="Pfam" id="PF08395">
    <property type="entry name" value="7tm_7"/>
    <property type="match status" value="1"/>
</dbReference>
<evidence type="ECO:0000256" key="2">
    <source>
        <dbReference type="ARBA" id="ARBA00022475"/>
    </source>
</evidence>
<dbReference type="PANTHER" id="PTHR21143:SF131">
    <property type="entry name" value="GUSTATORY AND ODORANT RECEPTOR 63A-RELATED"/>
    <property type="match status" value="1"/>
</dbReference>
<keyword evidence="4 8" id="KW-1133">Transmembrane helix</keyword>
<comment type="caution">
    <text evidence="8">Lacks conserved residue(s) required for the propagation of feature annotation.</text>
</comment>
<dbReference type="Proteomes" id="UP000001819">
    <property type="component" value="Chromosome 4"/>
</dbReference>
<feature type="transmembrane region" description="Helical" evidence="8">
    <location>
        <begin position="172"/>
        <end position="200"/>
    </location>
</feature>
<feature type="transmembrane region" description="Helical" evidence="8">
    <location>
        <begin position="86"/>
        <end position="109"/>
    </location>
</feature>
<dbReference type="FunCoup" id="A0A6I8W086">
    <property type="interactions" value="46"/>
</dbReference>